<name>A0A158P4K6_TETUR</name>
<dbReference type="EMBL" id="CAEY01001590">
    <property type="status" value="NOT_ANNOTATED_CDS"/>
    <property type="molecule type" value="Genomic_DNA"/>
</dbReference>
<protein>
    <submittedName>
        <fullName evidence="1">Uncharacterized protein</fullName>
    </submittedName>
</protein>
<sequence>MLRKKFHWINKSCKIDSPFADSALPYRRREPLKEPRTRRTLIVIK</sequence>
<proteinExistence type="predicted"/>
<organism evidence="1 2">
    <name type="scientific">Tetranychus urticae</name>
    <name type="common">Two-spotted spider mite</name>
    <dbReference type="NCBI Taxonomy" id="32264"/>
    <lineage>
        <taxon>Eukaryota</taxon>
        <taxon>Metazoa</taxon>
        <taxon>Ecdysozoa</taxon>
        <taxon>Arthropoda</taxon>
        <taxon>Chelicerata</taxon>
        <taxon>Arachnida</taxon>
        <taxon>Acari</taxon>
        <taxon>Acariformes</taxon>
        <taxon>Trombidiformes</taxon>
        <taxon>Prostigmata</taxon>
        <taxon>Eleutherengona</taxon>
        <taxon>Raphignathae</taxon>
        <taxon>Tetranychoidea</taxon>
        <taxon>Tetranychidae</taxon>
        <taxon>Tetranychus</taxon>
    </lineage>
</organism>
<dbReference type="Proteomes" id="UP000015104">
    <property type="component" value="Unassembled WGS sequence"/>
</dbReference>
<accession>A0A158P4K6</accession>
<reference evidence="2" key="1">
    <citation type="submission" date="2011-08" db="EMBL/GenBank/DDBJ databases">
        <authorList>
            <person name="Rombauts S."/>
        </authorList>
    </citation>
    <scope>NUCLEOTIDE SEQUENCE</scope>
    <source>
        <strain evidence="2">London</strain>
    </source>
</reference>
<dbReference type="AlphaFoldDB" id="A0A158P4K6"/>
<evidence type="ECO:0000313" key="1">
    <source>
        <dbReference type="EnsemblMetazoa" id="tetur05g07500.1"/>
    </source>
</evidence>
<dbReference type="EnsemblMetazoa" id="tetur05g07500.1">
    <property type="protein sequence ID" value="tetur05g07500.1"/>
    <property type="gene ID" value="tetur05g07500"/>
</dbReference>
<reference evidence="1" key="2">
    <citation type="submission" date="2016-04" db="UniProtKB">
        <authorList>
            <consortium name="EnsemblMetazoa"/>
        </authorList>
    </citation>
    <scope>IDENTIFICATION</scope>
</reference>
<evidence type="ECO:0000313" key="2">
    <source>
        <dbReference type="Proteomes" id="UP000015104"/>
    </source>
</evidence>
<keyword evidence="2" id="KW-1185">Reference proteome</keyword>